<keyword evidence="8" id="KW-1185">Reference proteome</keyword>
<dbReference type="EMBL" id="JAKMXF010000347">
    <property type="protein sequence ID" value="KAI6647039.1"/>
    <property type="molecule type" value="Genomic_DNA"/>
</dbReference>
<feature type="domain" description="MROH2B-like N-terminal HEAT-repeats" evidence="5">
    <location>
        <begin position="30"/>
        <end position="249"/>
    </location>
</feature>
<evidence type="ECO:0000256" key="1">
    <source>
        <dbReference type="ARBA" id="ARBA00022737"/>
    </source>
</evidence>
<dbReference type="PANTHER" id="PTHR23120">
    <property type="entry name" value="MAESTRO-RELATED HEAT DOMAIN-CONTAINING"/>
    <property type="match status" value="1"/>
</dbReference>
<dbReference type="InterPro" id="IPR056282">
    <property type="entry name" value="MROH2B-like_N_HEAT"/>
</dbReference>
<feature type="domain" description="Maestro-like HEAT-repeats" evidence="3">
    <location>
        <begin position="978"/>
        <end position="1180"/>
    </location>
</feature>
<dbReference type="Pfam" id="PF23210">
    <property type="entry name" value="HEAT_Maestro_2"/>
    <property type="match status" value="1"/>
</dbReference>
<feature type="domain" description="MROH2B-like HEAT-repeats" evidence="4">
    <location>
        <begin position="253"/>
        <end position="916"/>
    </location>
</feature>
<dbReference type="Proteomes" id="UP001165289">
    <property type="component" value="Unassembled WGS sequence"/>
</dbReference>
<reference evidence="7 8" key="1">
    <citation type="journal article" date="2023" name="BMC Biol.">
        <title>The compact genome of the sponge Oopsacas minuta (Hexactinellida) is lacking key metazoan core genes.</title>
        <authorList>
            <person name="Santini S."/>
            <person name="Schenkelaars Q."/>
            <person name="Jourda C."/>
            <person name="Duchesne M."/>
            <person name="Belahbib H."/>
            <person name="Rocher C."/>
            <person name="Selva M."/>
            <person name="Riesgo A."/>
            <person name="Vervoort M."/>
            <person name="Leys S.P."/>
            <person name="Kodjabachian L."/>
            <person name="Le Bivic A."/>
            <person name="Borchiellini C."/>
            <person name="Claverie J.M."/>
            <person name="Renard E."/>
        </authorList>
    </citation>
    <scope>NUCLEOTIDE SEQUENCE [LARGE SCALE GENOMIC DNA]</scope>
    <source>
        <strain evidence="7">SPO-2</strain>
    </source>
</reference>
<dbReference type="GO" id="GO:0005737">
    <property type="term" value="C:cytoplasm"/>
    <property type="evidence" value="ECO:0007669"/>
    <property type="project" value="TreeGrafter"/>
</dbReference>
<dbReference type="Pfam" id="PF23221">
    <property type="entry name" value="HEAT_MROH2B_1st"/>
    <property type="match status" value="1"/>
</dbReference>
<keyword evidence="1" id="KW-0677">Repeat</keyword>
<dbReference type="Pfam" id="PF21047">
    <property type="entry name" value="HEAT_Maestro"/>
    <property type="match status" value="1"/>
</dbReference>
<dbReference type="InterPro" id="IPR048465">
    <property type="entry name" value="Maestro-like_HEAT"/>
</dbReference>
<evidence type="ECO:0000256" key="2">
    <source>
        <dbReference type="SAM" id="MobiDB-lite"/>
    </source>
</evidence>
<dbReference type="InterPro" id="IPR045206">
    <property type="entry name" value="Maestro_heat-like_prot"/>
</dbReference>
<evidence type="ECO:0000259" key="3">
    <source>
        <dbReference type="Pfam" id="PF21047"/>
    </source>
</evidence>
<feature type="region of interest" description="Disordered" evidence="2">
    <location>
        <begin position="439"/>
        <end position="461"/>
    </location>
</feature>
<accession>A0AAV7JDY3</accession>
<organism evidence="7 8">
    <name type="scientific">Oopsacas minuta</name>
    <dbReference type="NCBI Taxonomy" id="111878"/>
    <lineage>
        <taxon>Eukaryota</taxon>
        <taxon>Metazoa</taxon>
        <taxon>Porifera</taxon>
        <taxon>Hexactinellida</taxon>
        <taxon>Hexasterophora</taxon>
        <taxon>Lyssacinosida</taxon>
        <taxon>Leucopsacidae</taxon>
        <taxon>Oopsacas</taxon>
    </lineage>
</organism>
<feature type="compositionally biased region" description="Basic and acidic residues" evidence="2">
    <location>
        <begin position="442"/>
        <end position="455"/>
    </location>
</feature>
<dbReference type="InterPro" id="IPR011989">
    <property type="entry name" value="ARM-like"/>
</dbReference>
<dbReference type="SUPFAM" id="SSF48371">
    <property type="entry name" value="ARM repeat"/>
    <property type="match status" value="3"/>
</dbReference>
<evidence type="ECO:0000313" key="7">
    <source>
        <dbReference type="EMBL" id="KAI6647039.1"/>
    </source>
</evidence>
<dbReference type="InterPro" id="IPR055406">
    <property type="entry name" value="HEAT_Maestro"/>
</dbReference>
<evidence type="ECO:0000313" key="8">
    <source>
        <dbReference type="Proteomes" id="UP001165289"/>
    </source>
</evidence>
<evidence type="ECO:0000259" key="4">
    <source>
        <dbReference type="Pfam" id="PF23210"/>
    </source>
</evidence>
<evidence type="ECO:0000259" key="5">
    <source>
        <dbReference type="Pfam" id="PF23221"/>
    </source>
</evidence>
<dbReference type="InterPro" id="IPR055408">
    <property type="entry name" value="HEAT_MROH2B-like"/>
</dbReference>
<dbReference type="PANTHER" id="PTHR23120:SF0">
    <property type="entry name" value="MAESTRO HEAT-LIKE REPEAT FAMILY MEMBER 1"/>
    <property type="match status" value="1"/>
</dbReference>
<feature type="domain" description="Maestro/Maestro-like HEAT-repeats" evidence="6">
    <location>
        <begin position="1379"/>
        <end position="1652"/>
    </location>
</feature>
<name>A0AAV7JDY3_9METZ</name>
<sequence>MSILKELVNALIETAYDRQEEAKVAICSALLDIGRTKPDTTIIQTIGYLQDHPKLNKIHRILLLNTMNKVIELHLDNLSKELYLSIIQLGINEMSMTLEIVPDWQTAASTILVTSGLRYPEEVALKLLDKMPTAGIPHFFTIQALGQLASANSKIVPLVKREAVLGRMLPMMGAVKQDNMKWAFASCVGRVCEAVLNYTGDKGEAAKHGISRSDFSGEVYSAYDILFNVWINSKESKLRLAIMDALGHMAALLATETLIEQSARLFNGILGLYRKNQEHYYITQCLGYVISAAQDKDIPLDIHLEVLLNTLYLHACQPIDAVNPMSLKNRNEAWRTCEIISRKNSDRMIGFLLSKLEPTGEKTRLGAMDILSHLINSADEVLEDKKPMILNGLKIICQDPNLRVRRALVMVIKAMAHKDYLGLEGGHTMVQFLVQQASLPPDPKEKKDSTAKSDTDTPTNSELRKISENMLYLMTTTLPQMTTVFWPFLLEFLVPVQFTESIGAVCQTLVYMASSKRENKEEDFDLDYETMVNIPKPHSMFVRLLVLAGVPIKPIDGPNELRGVHVLKLMKALSPNIHEDLVSLWDAVIPKLITQLTEFYSQGTFSQKTWEDLIMKLLSKTLDELDDEDWLLLLGKELSEQCISLYAEYSDEKAILYKCQGVVLRKTTNKVFLQEQLTAMFNTVRHIKQVEREGLACGYGISAASHLDTILEKLEQISSQDMVRKSTGLFGLTKDKSEADVERIKSTVMLCYGFSSLYAPPALIPSRIEVTIIRNINPHFNNIKDPAVKHSLIKTIELIGRALHPSHLGENTCDFTHRMDLIKHLQTYIKQESKSIILTDTRSLCIQALTTLVKLDPPLQAQEQTDITNTVFEYVIALPDTQMMIPSKKDVFTGSIDQLFNDVMTDINSFLKELLKKKPNTDNLIEMFRSFLPYLSQPHPLKMRAASLWKCVLLEYLDNLTQSREGRQGGQSSPSTDQSPFSCLPELLGYLVPKATDPLLCVRSDCLRSIQLLLLINNRYMGINPDLKDQYIEALSILMGRADNEDGLFNLASDLGKVLARKLPDSMVLSFIGVTIEGLMDAEASSASGAVVVLNQTLKVKGQSLLAPLSQILDSLLDQLSKLPPGQNRTGTLRCIRTYTTYHLQPIVAHLLDRSNQLTQEMIDSWQCLAREPSLAKPLLDVLMDTLDRSLPYQEKNEGGVVRVLSTPKPRAVVCVFAQLFPLDEMEGLILEHYPRLFSQMITRIGVCAMIEGQSSEKVKGKDTDSPIQETLNTFRILLTAASQDTIISLMDSQSYWSLLEGGFTYPEGITELARAFSLHASGFIPKTVHVLNSALSSIYDPFRIVSTAFFAELINQQAMGIVQQGEEEVIKKDLVEQLINSLLGRLVDSHYTVRMLCIRGLGNIASHNQQLVQTFSTTVLSAMMSGMDDKEDPDDYITMEAMSGLSKIIAKIDEGHVRPILVNIILRIRPCFEKSLPGVRTAAFTLFGDLSQFGDGPSKDPYLEQIFSNLVTILVHMNENEQSVVSACKQTLCKVGPLIGNEDVNQMFQKHLSSNKQIIYGEFLDGLTKKLAIAFPNKLNFFTLSATLFFKSVWPDVRANAALFVGFMLYHIPRDLQEGISSEQVSEALIGLLHDSIPEVRVGCAYAISLLANY</sequence>
<gene>
    <name evidence="7" type="ORF">LOD99_8963</name>
</gene>
<dbReference type="Gene3D" id="1.25.10.10">
    <property type="entry name" value="Leucine-rich Repeat Variant"/>
    <property type="match status" value="3"/>
</dbReference>
<dbReference type="Pfam" id="PF23227">
    <property type="entry name" value="HEAT_MROH2B_C"/>
    <property type="match status" value="1"/>
</dbReference>
<dbReference type="InterPro" id="IPR016024">
    <property type="entry name" value="ARM-type_fold"/>
</dbReference>
<evidence type="ECO:0000259" key="6">
    <source>
        <dbReference type="Pfam" id="PF23227"/>
    </source>
</evidence>
<protein>
    <submittedName>
        <fullName evidence="7">Maestro heat-like repeat-containing protein family member 1 isoform X2</fullName>
    </submittedName>
</protein>
<comment type="caution">
    <text evidence="7">The sequence shown here is derived from an EMBL/GenBank/DDBJ whole genome shotgun (WGS) entry which is preliminary data.</text>
</comment>
<proteinExistence type="predicted"/>